<protein>
    <submittedName>
        <fullName evidence="12">CAN14 protein</fullName>
    </submittedName>
</protein>
<dbReference type="InterPro" id="IPR002048">
    <property type="entry name" value="EF_hand_dom"/>
</dbReference>
<evidence type="ECO:0000313" key="13">
    <source>
        <dbReference type="Proteomes" id="UP000572837"/>
    </source>
</evidence>
<dbReference type="InterPro" id="IPR018247">
    <property type="entry name" value="EF_Hand_1_Ca_BS"/>
</dbReference>
<gene>
    <name evidence="12" type="primary">Capn14</name>
    <name evidence="12" type="ORF">PORRUF_R01731</name>
</gene>
<comment type="similarity">
    <text evidence="1">Belongs to the peptidase C2 family.</text>
</comment>
<dbReference type="InterPro" id="IPR036213">
    <property type="entry name" value="Calpain_III_sf"/>
</dbReference>
<keyword evidence="4" id="KW-0677">Repeat</keyword>
<dbReference type="Gene3D" id="2.60.120.380">
    <property type="match status" value="1"/>
</dbReference>
<feature type="active site" evidence="8 9">
    <location>
        <position position="104"/>
    </location>
</feature>
<dbReference type="CDD" id="cd00044">
    <property type="entry name" value="CysPc"/>
    <property type="match status" value="1"/>
</dbReference>
<dbReference type="FunFam" id="2.60.120.380:FF:000001">
    <property type="entry name" value="Calpain-1 catalytic subunit"/>
    <property type="match status" value="1"/>
</dbReference>
<dbReference type="CDD" id="cd00214">
    <property type="entry name" value="Calpain_III"/>
    <property type="match status" value="1"/>
</dbReference>
<evidence type="ECO:0000259" key="11">
    <source>
        <dbReference type="PROSITE" id="PS50222"/>
    </source>
</evidence>
<dbReference type="Pfam" id="PF00648">
    <property type="entry name" value="Peptidase_C2"/>
    <property type="match status" value="1"/>
</dbReference>
<name>A0A7L4IPC0_9PASS</name>
<dbReference type="PROSITE" id="PS00018">
    <property type="entry name" value="EF_HAND_1"/>
    <property type="match status" value="1"/>
</dbReference>
<dbReference type="InterPro" id="IPR033883">
    <property type="entry name" value="C2_III"/>
</dbReference>
<feature type="active site" evidence="8 9">
    <location>
        <position position="270"/>
    </location>
</feature>
<feature type="non-terminal residue" evidence="12">
    <location>
        <position position="1"/>
    </location>
</feature>
<dbReference type="InterPro" id="IPR001300">
    <property type="entry name" value="Peptidase_C2_calpain_cat"/>
</dbReference>
<evidence type="ECO:0000256" key="8">
    <source>
        <dbReference type="PIRSR" id="PIRSR622684-1"/>
    </source>
</evidence>
<keyword evidence="5 9" id="KW-0378">Hydrolase</keyword>
<dbReference type="PROSITE" id="PS50203">
    <property type="entry name" value="CALPAIN_CAT"/>
    <property type="match status" value="1"/>
</dbReference>
<dbReference type="SUPFAM" id="SSF49758">
    <property type="entry name" value="Calpain large subunit, middle domain (domain III)"/>
    <property type="match status" value="1"/>
</dbReference>
<dbReference type="SUPFAM" id="SSF54001">
    <property type="entry name" value="Cysteine proteinases"/>
    <property type="match status" value="1"/>
</dbReference>
<dbReference type="Gene3D" id="3.90.70.10">
    <property type="entry name" value="Cysteine proteinases"/>
    <property type="match status" value="1"/>
</dbReference>
<dbReference type="InterPro" id="IPR000169">
    <property type="entry name" value="Pept_cys_AS"/>
</dbReference>
<dbReference type="PANTHER" id="PTHR10183">
    <property type="entry name" value="CALPAIN"/>
    <property type="match status" value="1"/>
</dbReference>
<dbReference type="InterPro" id="IPR038765">
    <property type="entry name" value="Papain-like_cys_pep_sf"/>
</dbReference>
<dbReference type="Gene3D" id="1.10.238.10">
    <property type="entry name" value="EF-hand"/>
    <property type="match status" value="1"/>
</dbReference>
<comment type="caution">
    <text evidence="12">The sequence shown here is derived from an EMBL/GenBank/DDBJ whole genome shotgun (WGS) entry which is preliminary data.</text>
</comment>
<dbReference type="Pfam" id="PF01067">
    <property type="entry name" value="Calpain_III"/>
    <property type="match status" value="1"/>
</dbReference>
<dbReference type="SMART" id="SM00054">
    <property type="entry name" value="EFh"/>
    <property type="match status" value="2"/>
</dbReference>
<dbReference type="CDD" id="cd16195">
    <property type="entry name" value="EFh_PEF_CAPN13_14"/>
    <property type="match status" value="1"/>
</dbReference>
<keyword evidence="2 9" id="KW-0645">Protease</keyword>
<dbReference type="FunFam" id="3.90.70.10:FF:000054">
    <property type="entry name" value="Calpain 14"/>
    <property type="match status" value="1"/>
</dbReference>
<evidence type="ECO:0000256" key="7">
    <source>
        <dbReference type="ARBA" id="ARBA00022837"/>
    </source>
</evidence>
<dbReference type="AlphaFoldDB" id="A0A7L4IPC0"/>
<keyword evidence="13" id="KW-1185">Reference proteome</keyword>
<reference evidence="12 13" key="1">
    <citation type="submission" date="2020-02" db="EMBL/GenBank/DDBJ databases">
        <title>Bird 10,000 Genomes (B10K) Project - Family phase.</title>
        <authorList>
            <person name="Zhang G."/>
        </authorList>
    </citation>
    <scope>NUCLEOTIDE SEQUENCE [LARGE SCALE GENOMIC DNA]</scope>
    <source>
        <strain evidence="12">B10K-IZ-033-81</strain>
        <tissue evidence="12">Muscle</tissue>
    </source>
</reference>
<evidence type="ECO:0000313" key="12">
    <source>
        <dbReference type="EMBL" id="NXY30057.1"/>
    </source>
</evidence>
<evidence type="ECO:0000256" key="6">
    <source>
        <dbReference type="ARBA" id="ARBA00022807"/>
    </source>
</evidence>
<dbReference type="InterPro" id="IPR022682">
    <property type="entry name" value="Calpain_domain_III"/>
</dbReference>
<dbReference type="Proteomes" id="UP000572837">
    <property type="component" value="Unassembled WGS sequence"/>
</dbReference>
<organism evidence="12 13">
    <name type="scientific">Pomatorhinus ruficollis</name>
    <name type="common">streak-breasted scimitar babbler</name>
    <dbReference type="NCBI Taxonomy" id="932028"/>
    <lineage>
        <taxon>Eukaryota</taxon>
        <taxon>Metazoa</taxon>
        <taxon>Chordata</taxon>
        <taxon>Craniata</taxon>
        <taxon>Vertebrata</taxon>
        <taxon>Euteleostomi</taxon>
        <taxon>Archelosauria</taxon>
        <taxon>Archosauria</taxon>
        <taxon>Dinosauria</taxon>
        <taxon>Saurischia</taxon>
        <taxon>Theropoda</taxon>
        <taxon>Coelurosauria</taxon>
        <taxon>Aves</taxon>
        <taxon>Neognathae</taxon>
        <taxon>Neoaves</taxon>
        <taxon>Telluraves</taxon>
        <taxon>Australaves</taxon>
        <taxon>Passeriformes</taxon>
        <taxon>Sylvioidea</taxon>
        <taxon>Timaliidae</taxon>
        <taxon>Pomatorhinus</taxon>
    </lineage>
</organism>
<evidence type="ECO:0000259" key="10">
    <source>
        <dbReference type="PROSITE" id="PS50203"/>
    </source>
</evidence>
<dbReference type="SMART" id="SM00230">
    <property type="entry name" value="CysPc"/>
    <property type="match status" value="1"/>
</dbReference>
<keyword evidence="3" id="KW-0479">Metal-binding</keyword>
<dbReference type="GO" id="GO:0005737">
    <property type="term" value="C:cytoplasm"/>
    <property type="evidence" value="ECO:0007669"/>
    <property type="project" value="TreeGrafter"/>
</dbReference>
<dbReference type="PANTHER" id="PTHR10183:SF302">
    <property type="entry name" value="CALPAIN-14"/>
    <property type="match status" value="1"/>
</dbReference>
<evidence type="ECO:0000256" key="1">
    <source>
        <dbReference type="ARBA" id="ARBA00007623"/>
    </source>
</evidence>
<dbReference type="GO" id="GO:0005509">
    <property type="term" value="F:calcium ion binding"/>
    <property type="evidence" value="ECO:0007669"/>
    <property type="project" value="InterPro"/>
</dbReference>
<dbReference type="InterPro" id="IPR022684">
    <property type="entry name" value="Calpain_cysteine_protease"/>
</dbReference>
<evidence type="ECO:0000256" key="5">
    <source>
        <dbReference type="ARBA" id="ARBA00022801"/>
    </source>
</evidence>
<feature type="domain" description="Calpain catalytic" evidence="10">
    <location>
        <begin position="46"/>
        <end position="352"/>
    </location>
</feature>
<dbReference type="GO" id="GO:0006508">
    <property type="term" value="P:proteolysis"/>
    <property type="evidence" value="ECO:0007669"/>
    <property type="project" value="UniProtKB-KW"/>
</dbReference>
<dbReference type="PRINTS" id="PR00704">
    <property type="entry name" value="CALPAIN"/>
</dbReference>
<evidence type="ECO:0000256" key="9">
    <source>
        <dbReference type="PROSITE-ProRule" id="PRU00239"/>
    </source>
</evidence>
<dbReference type="PROSITE" id="PS00139">
    <property type="entry name" value="THIOL_PROTEASE_CYS"/>
    <property type="match status" value="1"/>
</dbReference>
<evidence type="ECO:0000256" key="3">
    <source>
        <dbReference type="ARBA" id="ARBA00022723"/>
    </source>
</evidence>
<dbReference type="FunFam" id="1.10.238.10:FF:000175">
    <property type="entry name" value="Calpain 14"/>
    <property type="match status" value="1"/>
</dbReference>
<sequence length="725" mass="83755">SMPFLLCLKKKKSPVPLGRSIFQKHTPPVQQNYQALLESCLKNKRLFTDDAFPAHISSIGTGALLKKLPQNLQWKRPHALHKSPVFYAANRKQLDLCQGLVENCWFLAALEALTFHQDILAAVVPQNQSFERKYAGIFHFRFWHFGEWIDVVVDDRLPVNEAGELLFVSSVDKNVFWGALLEKAYAKLYGSYEDLQIGQVSEALVDFTGGVNTRIKLAEAPPDLWDILTRATYSRSLMGCQTHLGVYFPFVSLSCMQTTKVLKNGLVAGHAYTVTGIRKVTCQYGPENLVRLRNPWGKIEWKGDWSDSSYKWELLSPKEKILLRKKKEDGEFWMSLRDFKIHFVDLVICKLTPDLMSQEDGKKWMYSLKSGRWVKGSTAGGSLGFCNGNFWMNPQYWLNVLPVEDSKKSPSTCNVVISLMQKHSTKHRNGAPHLFIGFLLYKNTILLPFFPEQYQESNRKLPPGFFTRHQPVNRHQVFLDEREVTRDFHLEPCVYVIVPSTLEPQQESEFILRVFSRKHILRIFNNLVDNIFFCKLMIFFIPSKEIVDRYEGKIWEDFFTKHFEQVMACNPEINAVQLQRILNNISWRNFQSFRLNFSLDSCQGILALLDLNATGTLSIQEFRVLWKRLLFYLEVFQKRDTNRSGKIDLVELHAAVQETGISLSNEVCNLMAIRYGDPDLQISFESFVCFMLRVEIMGEAFRNLTQDGKGIYLRESEVKPILSLS</sequence>
<dbReference type="InterPro" id="IPR054069">
    <property type="entry name" value="CAPN3/13-like_C_EFh"/>
</dbReference>
<dbReference type="SUPFAM" id="SSF47473">
    <property type="entry name" value="EF-hand"/>
    <property type="match status" value="1"/>
</dbReference>
<proteinExistence type="inferred from homology"/>
<evidence type="ECO:0000256" key="2">
    <source>
        <dbReference type="ARBA" id="ARBA00022670"/>
    </source>
</evidence>
<feature type="domain" description="EF-hand" evidence="11">
    <location>
        <begin position="627"/>
        <end position="662"/>
    </location>
</feature>
<dbReference type="InterPro" id="IPR022683">
    <property type="entry name" value="Calpain_III"/>
</dbReference>
<keyword evidence="7" id="KW-0106">Calcium</keyword>
<dbReference type="Pfam" id="PF21875">
    <property type="entry name" value="CAPN13-like_C_EFh"/>
    <property type="match status" value="1"/>
</dbReference>
<feature type="active site" evidence="8 9">
    <location>
        <position position="294"/>
    </location>
</feature>
<evidence type="ECO:0000256" key="4">
    <source>
        <dbReference type="ARBA" id="ARBA00022737"/>
    </source>
</evidence>
<dbReference type="EMBL" id="VZSW01000080">
    <property type="protein sequence ID" value="NXY30057.1"/>
    <property type="molecule type" value="Genomic_DNA"/>
</dbReference>
<dbReference type="PROSITE" id="PS50222">
    <property type="entry name" value="EF_HAND_2"/>
    <property type="match status" value="1"/>
</dbReference>
<accession>A0A7L4IPC0</accession>
<feature type="non-terminal residue" evidence="12">
    <location>
        <position position="725"/>
    </location>
</feature>
<keyword evidence="6 9" id="KW-0788">Thiol protease</keyword>
<dbReference type="InterPro" id="IPR011992">
    <property type="entry name" value="EF-hand-dom_pair"/>
</dbReference>
<dbReference type="GO" id="GO:0004198">
    <property type="term" value="F:calcium-dependent cysteine-type endopeptidase activity"/>
    <property type="evidence" value="ECO:0007669"/>
    <property type="project" value="InterPro"/>
</dbReference>
<dbReference type="SMART" id="SM00720">
    <property type="entry name" value="calpain_III"/>
    <property type="match status" value="1"/>
</dbReference>